<dbReference type="InterPro" id="IPR007314">
    <property type="entry name" value="Cofac_haem-bd_dom"/>
</dbReference>
<dbReference type="SUPFAM" id="SSF159501">
    <property type="entry name" value="EreA/ChaN-like"/>
    <property type="match status" value="1"/>
</dbReference>
<name>A0A3B0Y071_9ZZZZ</name>
<organism evidence="2">
    <name type="scientific">hydrothermal vent metagenome</name>
    <dbReference type="NCBI Taxonomy" id="652676"/>
    <lineage>
        <taxon>unclassified sequences</taxon>
        <taxon>metagenomes</taxon>
        <taxon>ecological metagenomes</taxon>
    </lineage>
</organism>
<dbReference type="Gene3D" id="3.40.50.11550">
    <property type="match status" value="1"/>
</dbReference>
<accession>A0A3B0Y071</accession>
<evidence type="ECO:0000259" key="1">
    <source>
        <dbReference type="Pfam" id="PF04187"/>
    </source>
</evidence>
<dbReference type="EMBL" id="UOFJ01000275">
    <property type="protein sequence ID" value="VAW67509.1"/>
    <property type="molecule type" value="Genomic_DNA"/>
</dbReference>
<gene>
    <name evidence="2" type="ORF">MNBD_GAMMA10-1946</name>
</gene>
<reference evidence="2" key="1">
    <citation type="submission" date="2018-06" db="EMBL/GenBank/DDBJ databases">
        <authorList>
            <person name="Zhirakovskaya E."/>
        </authorList>
    </citation>
    <scope>NUCLEOTIDE SEQUENCE</scope>
</reference>
<proteinExistence type="predicted"/>
<dbReference type="AlphaFoldDB" id="A0A3B0Y071"/>
<sequence>MMDRKPVDYSVFVLPTTTVVIFGEVTHNTSVFKDEFITALKALKAQNFTHVGMEMFPSDLNEKLKGYTTKGEHENALNQHLQTYWDHVPLARQYIEIIKAAKKLNMKIIGLDMPYKNHDSHVCKAKIRENCKTSSHAARNTHMTEQIIKHINQGAKIATFMQYWHARTRSAIEPGIKILLQKKAYHRFLSAW</sequence>
<feature type="domain" description="Haem-binding uptake Tiki superfamily ChaN" evidence="1">
    <location>
        <begin position="17"/>
        <end position="116"/>
    </location>
</feature>
<evidence type="ECO:0000313" key="2">
    <source>
        <dbReference type="EMBL" id="VAW67509.1"/>
    </source>
</evidence>
<dbReference type="Pfam" id="PF04187">
    <property type="entry name" value="Cofac_haem_bdg"/>
    <property type="match status" value="1"/>
</dbReference>
<protein>
    <recommendedName>
        <fullName evidence="1">Haem-binding uptake Tiki superfamily ChaN domain-containing protein</fullName>
    </recommendedName>
</protein>